<dbReference type="InterPro" id="IPR050888">
    <property type="entry name" value="ZnF_C2H2-type_TF"/>
</dbReference>
<proteinExistence type="predicted"/>
<keyword evidence="3" id="KW-0677">Repeat</keyword>
<sequence>MPFCNLCWTGYSHFQIHSREEVHLRGSVIKCNSCSRWFSSKAARSRHRSIAGCSDPISQFHCCECDKDFYSQTALAQHLNNKAIHPPRVVVALAPSAGYCEECNKTFKNVQALQQHQASVIHRPIMQSMTCLGGKGCSKKFHTPSGMLAHLESGACASKLTRHMIDDIVIANDPTNMITDAVAVQTRARDRMMITSSMYSSSADGSVMFTPSEASIAYSNSIASGGWGGISTDSSDGTITPGYVGSDSDSDEFQFTSSGTTRLNSISSSSYYLSTPDDSSDSGSGVFLTPSDSGSGMFTPTSAASLSSQLTINKLMCPMCPTSSKQYKSMNALHTHMQSQVHAAKIYHCPPASLMLGSDYKSSGKQQRSFATLSGLSQHVEAGACEGGKATFNSAMSFVNEKLKNMGLGDLKLVER</sequence>
<feature type="region of interest" description="Disordered" evidence="8">
    <location>
        <begin position="238"/>
        <end position="258"/>
    </location>
</feature>
<dbReference type="Pfam" id="PF12874">
    <property type="entry name" value="zf-met"/>
    <property type="match status" value="1"/>
</dbReference>
<dbReference type="SMART" id="SM00355">
    <property type="entry name" value="ZnF_C2H2"/>
    <property type="match status" value="4"/>
</dbReference>
<evidence type="ECO:0000256" key="6">
    <source>
        <dbReference type="ARBA" id="ARBA00023242"/>
    </source>
</evidence>
<reference evidence="10 11" key="1">
    <citation type="submission" date="2024-02" db="EMBL/GenBank/DDBJ databases">
        <title>Discinaceae phylogenomics.</title>
        <authorList>
            <person name="Dirks A.C."/>
            <person name="James T.Y."/>
        </authorList>
    </citation>
    <scope>NUCLEOTIDE SEQUENCE [LARGE SCALE GENOMIC DNA]</scope>
    <source>
        <strain evidence="10 11">ACD0624</strain>
    </source>
</reference>
<evidence type="ECO:0000313" key="10">
    <source>
        <dbReference type="EMBL" id="KAL0632228.1"/>
    </source>
</evidence>
<evidence type="ECO:0000256" key="7">
    <source>
        <dbReference type="PROSITE-ProRule" id="PRU00042"/>
    </source>
</evidence>
<accession>A0ABR3G8U0</accession>
<protein>
    <recommendedName>
        <fullName evidence="9">C2H2-type domain-containing protein</fullName>
    </recommendedName>
</protein>
<dbReference type="InterPro" id="IPR036236">
    <property type="entry name" value="Znf_C2H2_sf"/>
</dbReference>
<dbReference type="InterPro" id="IPR013087">
    <property type="entry name" value="Znf_C2H2_type"/>
</dbReference>
<evidence type="ECO:0000259" key="9">
    <source>
        <dbReference type="PROSITE" id="PS50157"/>
    </source>
</evidence>
<evidence type="ECO:0000256" key="5">
    <source>
        <dbReference type="ARBA" id="ARBA00022833"/>
    </source>
</evidence>
<evidence type="ECO:0000313" key="11">
    <source>
        <dbReference type="Proteomes" id="UP001447188"/>
    </source>
</evidence>
<name>A0ABR3G8U0_9PEZI</name>
<dbReference type="Pfam" id="PF12171">
    <property type="entry name" value="zf-C2H2_jaz"/>
    <property type="match status" value="1"/>
</dbReference>
<dbReference type="InterPro" id="IPR022755">
    <property type="entry name" value="Znf_C2H2_jaz"/>
</dbReference>
<comment type="caution">
    <text evidence="10">The sequence shown here is derived from an EMBL/GenBank/DDBJ whole genome shotgun (WGS) entry which is preliminary data.</text>
</comment>
<dbReference type="PANTHER" id="PTHR24406">
    <property type="entry name" value="TRANSCRIPTIONAL REPRESSOR CTCFL-RELATED"/>
    <property type="match status" value="1"/>
</dbReference>
<keyword evidence="6" id="KW-0539">Nucleus</keyword>
<keyword evidence="4 7" id="KW-0863">Zinc-finger</keyword>
<dbReference type="PROSITE" id="PS50157">
    <property type="entry name" value="ZINC_FINGER_C2H2_2"/>
    <property type="match status" value="2"/>
</dbReference>
<evidence type="ECO:0000256" key="1">
    <source>
        <dbReference type="ARBA" id="ARBA00004123"/>
    </source>
</evidence>
<evidence type="ECO:0000256" key="4">
    <source>
        <dbReference type="ARBA" id="ARBA00022771"/>
    </source>
</evidence>
<evidence type="ECO:0000256" key="8">
    <source>
        <dbReference type="SAM" id="MobiDB-lite"/>
    </source>
</evidence>
<keyword evidence="2" id="KW-0479">Metal-binding</keyword>
<dbReference type="SUPFAM" id="SSF57667">
    <property type="entry name" value="beta-beta-alpha zinc fingers"/>
    <property type="match status" value="2"/>
</dbReference>
<dbReference type="PROSITE" id="PS00028">
    <property type="entry name" value="ZINC_FINGER_C2H2_1"/>
    <property type="match status" value="1"/>
</dbReference>
<gene>
    <name evidence="10" type="ORF">Q9L58_008900</name>
</gene>
<feature type="domain" description="C2H2-type" evidence="9">
    <location>
        <begin position="60"/>
        <end position="85"/>
    </location>
</feature>
<keyword evidence="11" id="KW-1185">Reference proteome</keyword>
<organism evidence="10 11">
    <name type="scientific">Discina gigas</name>
    <dbReference type="NCBI Taxonomy" id="1032678"/>
    <lineage>
        <taxon>Eukaryota</taxon>
        <taxon>Fungi</taxon>
        <taxon>Dikarya</taxon>
        <taxon>Ascomycota</taxon>
        <taxon>Pezizomycotina</taxon>
        <taxon>Pezizomycetes</taxon>
        <taxon>Pezizales</taxon>
        <taxon>Discinaceae</taxon>
        <taxon>Discina</taxon>
    </lineage>
</organism>
<evidence type="ECO:0000256" key="3">
    <source>
        <dbReference type="ARBA" id="ARBA00022737"/>
    </source>
</evidence>
<feature type="domain" description="C2H2-type" evidence="9">
    <location>
        <begin position="98"/>
        <end position="122"/>
    </location>
</feature>
<dbReference type="Gene3D" id="3.30.160.60">
    <property type="entry name" value="Classic Zinc Finger"/>
    <property type="match status" value="2"/>
</dbReference>
<comment type="subcellular location">
    <subcellularLocation>
        <location evidence="1">Nucleus</location>
    </subcellularLocation>
</comment>
<evidence type="ECO:0000256" key="2">
    <source>
        <dbReference type="ARBA" id="ARBA00022723"/>
    </source>
</evidence>
<dbReference type="EMBL" id="JBBBZM010000180">
    <property type="protein sequence ID" value="KAL0632228.1"/>
    <property type="molecule type" value="Genomic_DNA"/>
</dbReference>
<keyword evidence="5" id="KW-0862">Zinc</keyword>
<dbReference type="Proteomes" id="UP001447188">
    <property type="component" value="Unassembled WGS sequence"/>
</dbReference>